<evidence type="ECO:0000313" key="1">
    <source>
        <dbReference type="EMBL" id="KAI8547232.1"/>
    </source>
</evidence>
<protein>
    <submittedName>
        <fullName evidence="1">Uncharacterized protein</fullName>
    </submittedName>
</protein>
<keyword evidence="2" id="KW-1185">Reference proteome</keyword>
<proteinExistence type="predicted"/>
<name>A0ACC0N3D6_RHOML</name>
<comment type="caution">
    <text evidence="1">The sequence shown here is derived from an EMBL/GenBank/DDBJ whole genome shotgun (WGS) entry which is preliminary data.</text>
</comment>
<dbReference type="Proteomes" id="UP001062846">
    <property type="component" value="Chromosome 7"/>
</dbReference>
<dbReference type="EMBL" id="CM046394">
    <property type="protein sequence ID" value="KAI8547232.1"/>
    <property type="molecule type" value="Genomic_DNA"/>
</dbReference>
<sequence length="83" mass="9506">MERELISSPNLTQVISTHPYILAATIYLLWAERNLRIFQNKRRDLEGVTTVILEAIRAKLSSLSSVKFSVGNRDLCDDWLLDS</sequence>
<reference evidence="1" key="1">
    <citation type="submission" date="2022-02" db="EMBL/GenBank/DDBJ databases">
        <title>Plant Genome Project.</title>
        <authorList>
            <person name="Zhang R.-G."/>
        </authorList>
    </citation>
    <scope>NUCLEOTIDE SEQUENCE</scope>
    <source>
        <strain evidence="1">AT1</strain>
    </source>
</reference>
<accession>A0ACC0N3D6</accession>
<evidence type="ECO:0000313" key="2">
    <source>
        <dbReference type="Proteomes" id="UP001062846"/>
    </source>
</evidence>
<organism evidence="1 2">
    <name type="scientific">Rhododendron molle</name>
    <name type="common">Chinese azalea</name>
    <name type="synonym">Azalea mollis</name>
    <dbReference type="NCBI Taxonomy" id="49168"/>
    <lineage>
        <taxon>Eukaryota</taxon>
        <taxon>Viridiplantae</taxon>
        <taxon>Streptophyta</taxon>
        <taxon>Embryophyta</taxon>
        <taxon>Tracheophyta</taxon>
        <taxon>Spermatophyta</taxon>
        <taxon>Magnoliopsida</taxon>
        <taxon>eudicotyledons</taxon>
        <taxon>Gunneridae</taxon>
        <taxon>Pentapetalae</taxon>
        <taxon>asterids</taxon>
        <taxon>Ericales</taxon>
        <taxon>Ericaceae</taxon>
        <taxon>Ericoideae</taxon>
        <taxon>Rhodoreae</taxon>
        <taxon>Rhododendron</taxon>
    </lineage>
</organism>
<gene>
    <name evidence="1" type="ORF">RHMOL_Rhmol07G0179200</name>
</gene>